<dbReference type="EMBL" id="FMSP01000006">
    <property type="protein sequence ID" value="SCV70661.1"/>
    <property type="molecule type" value="Genomic_DNA"/>
</dbReference>
<evidence type="ECO:0000313" key="3">
    <source>
        <dbReference type="Proteomes" id="UP000198372"/>
    </source>
</evidence>
<feature type="region of interest" description="Disordered" evidence="1">
    <location>
        <begin position="19"/>
        <end position="44"/>
    </location>
</feature>
<gene>
    <name evidence="2" type="ORF">BQ2448_3423</name>
</gene>
<organism evidence="2 3">
    <name type="scientific">Microbotryum intermedium</name>
    <dbReference type="NCBI Taxonomy" id="269621"/>
    <lineage>
        <taxon>Eukaryota</taxon>
        <taxon>Fungi</taxon>
        <taxon>Dikarya</taxon>
        <taxon>Basidiomycota</taxon>
        <taxon>Pucciniomycotina</taxon>
        <taxon>Microbotryomycetes</taxon>
        <taxon>Microbotryales</taxon>
        <taxon>Microbotryaceae</taxon>
        <taxon>Microbotryum</taxon>
    </lineage>
</organism>
<dbReference type="Proteomes" id="UP000198372">
    <property type="component" value="Unassembled WGS sequence"/>
</dbReference>
<sequence>MSSTLSPDLEEGIKHLLTQVLDSRDRERESRPPPSSPTTAPSDNIVAAPRVPAASSVTFEAVNRLKADTTYPRWHRALKVLVPTPIFAYLQTGNLPAEWSDALQTQWKDYVQSVLFNSLDPSLQVVFQEDKTPHKLYTQLRDRYLPRDAQAYAKLIKRDR</sequence>
<dbReference type="STRING" id="269621.A0A238FEX8"/>
<accession>A0A238FEX8</accession>
<dbReference type="AlphaFoldDB" id="A0A238FEX8"/>
<reference evidence="2" key="1">
    <citation type="submission" date="2016-09" db="EMBL/GenBank/DDBJ databases">
        <authorList>
            <person name="Capua I."/>
            <person name="De Benedictis P."/>
            <person name="Joannis T."/>
            <person name="Lombin L.H."/>
            <person name="Cattoli G."/>
        </authorList>
    </citation>
    <scope>NUCLEOTIDE SEQUENCE [LARGE SCALE GENOMIC DNA]</scope>
</reference>
<keyword evidence="3" id="KW-1185">Reference proteome</keyword>
<feature type="compositionally biased region" description="Basic and acidic residues" evidence="1">
    <location>
        <begin position="22"/>
        <end position="31"/>
    </location>
</feature>
<name>A0A238FEX8_9BASI</name>
<evidence type="ECO:0000313" key="2">
    <source>
        <dbReference type="EMBL" id="SCV70661.1"/>
    </source>
</evidence>
<proteinExistence type="predicted"/>
<evidence type="ECO:0000256" key="1">
    <source>
        <dbReference type="SAM" id="MobiDB-lite"/>
    </source>
</evidence>
<protein>
    <submittedName>
        <fullName evidence="2">BQ2448_3423 protein</fullName>
    </submittedName>
</protein>
<dbReference type="OrthoDB" id="10404468at2759"/>